<sequence>MMMKENVVKKTKYLTVMALRKLVKIERQRANMALMELEQERMAAASAADEAMAMILRLQSGKSAIEIEANQYHRLAEQKQEYDREVIQSLQWIVMKHEAERSLLEDKLRSCMQKLKQYVKDDDHEMEQFEEFDASLSMFNSTMEDNLHDNEFDMESSEW</sequence>
<comment type="caution">
    <text evidence="1">The sequence shown here is derived from an EMBL/GenBank/DDBJ whole genome shotgun (WGS) entry which is preliminary data.</text>
</comment>
<evidence type="ECO:0000313" key="1">
    <source>
        <dbReference type="EMBL" id="KAJ4716756.1"/>
    </source>
</evidence>
<gene>
    <name evidence="1" type="ORF">OWV82_011733</name>
</gene>
<name>A0ACC1XZ83_MELAZ</name>
<evidence type="ECO:0000313" key="2">
    <source>
        <dbReference type="Proteomes" id="UP001164539"/>
    </source>
</evidence>
<keyword evidence="2" id="KW-1185">Reference proteome</keyword>
<dbReference type="EMBL" id="CM051399">
    <property type="protein sequence ID" value="KAJ4716756.1"/>
    <property type="molecule type" value="Genomic_DNA"/>
</dbReference>
<proteinExistence type="predicted"/>
<dbReference type="Proteomes" id="UP001164539">
    <property type="component" value="Chromosome 6"/>
</dbReference>
<protein>
    <submittedName>
        <fullName evidence="1">Myosin-binding protein 3-like</fullName>
    </submittedName>
</protein>
<accession>A0ACC1XZ83</accession>
<organism evidence="1 2">
    <name type="scientific">Melia azedarach</name>
    <name type="common">Chinaberry tree</name>
    <dbReference type="NCBI Taxonomy" id="155640"/>
    <lineage>
        <taxon>Eukaryota</taxon>
        <taxon>Viridiplantae</taxon>
        <taxon>Streptophyta</taxon>
        <taxon>Embryophyta</taxon>
        <taxon>Tracheophyta</taxon>
        <taxon>Spermatophyta</taxon>
        <taxon>Magnoliopsida</taxon>
        <taxon>eudicotyledons</taxon>
        <taxon>Gunneridae</taxon>
        <taxon>Pentapetalae</taxon>
        <taxon>rosids</taxon>
        <taxon>malvids</taxon>
        <taxon>Sapindales</taxon>
        <taxon>Meliaceae</taxon>
        <taxon>Melia</taxon>
    </lineage>
</organism>
<reference evidence="1 2" key="1">
    <citation type="journal article" date="2023" name="Science">
        <title>Complex scaffold remodeling in plant triterpene biosynthesis.</title>
        <authorList>
            <person name="De La Pena R."/>
            <person name="Hodgson H."/>
            <person name="Liu J.C."/>
            <person name="Stephenson M.J."/>
            <person name="Martin A.C."/>
            <person name="Owen C."/>
            <person name="Harkess A."/>
            <person name="Leebens-Mack J."/>
            <person name="Jimenez L.E."/>
            <person name="Osbourn A."/>
            <person name="Sattely E.S."/>
        </authorList>
    </citation>
    <scope>NUCLEOTIDE SEQUENCE [LARGE SCALE GENOMIC DNA]</scope>
    <source>
        <strain evidence="2">cv. JPN11</strain>
        <tissue evidence="1">Leaf</tissue>
    </source>
</reference>